<evidence type="ECO:0000259" key="2">
    <source>
        <dbReference type="Pfam" id="PF02470"/>
    </source>
</evidence>
<organism evidence="3 4">
    <name type="scientific">Chryseotalea sanaruensis</name>
    <dbReference type="NCBI Taxonomy" id="2482724"/>
    <lineage>
        <taxon>Bacteria</taxon>
        <taxon>Pseudomonadati</taxon>
        <taxon>Bacteroidota</taxon>
        <taxon>Cytophagia</taxon>
        <taxon>Cytophagales</taxon>
        <taxon>Chryseotaleaceae</taxon>
        <taxon>Chryseotalea</taxon>
    </lineage>
</organism>
<gene>
    <name evidence="3" type="ORF">SanaruYs_02380</name>
</gene>
<keyword evidence="1" id="KW-0472">Membrane</keyword>
<dbReference type="Pfam" id="PF02470">
    <property type="entry name" value="MlaD"/>
    <property type="match status" value="1"/>
</dbReference>
<feature type="transmembrane region" description="Helical" evidence="1">
    <location>
        <begin position="12"/>
        <end position="30"/>
    </location>
</feature>
<reference evidence="3 4" key="1">
    <citation type="submission" date="2018-11" db="EMBL/GenBank/DDBJ databases">
        <title>Chryseotalea sanarue gen. nov., sp., nov., a member of the family Cytophagaceae, isolated from a brackish lake in Hamamatsu Japan.</title>
        <authorList>
            <person name="Maejima Y."/>
            <person name="Iino T."/>
            <person name="Muraguchi Y."/>
            <person name="Fukuda K."/>
            <person name="Ohkuma M."/>
            <person name="Moriuchi R."/>
            <person name="Dohra H."/>
            <person name="Kimbara K."/>
            <person name="Shintani M."/>
        </authorList>
    </citation>
    <scope>NUCLEOTIDE SEQUENCE [LARGE SCALE GENOMIC DNA]</scope>
    <source>
        <strain evidence="3 4">Ys</strain>
    </source>
</reference>
<keyword evidence="1" id="KW-0812">Transmembrane</keyword>
<name>A0A401U518_9BACT</name>
<sequence>MASNSINNAKLGLFVFAGLLFMVFSLYMIGSNRNLFGSSFTIKASFYNVDGLTVGNNVRFSGIDVGTVKAIEIESDSTIAVTMLLDKSVRKYLRQNVIASIGTDGLMGNKLININSQSGAAPLLEPGTVIQSLKPIETDAMLRTLNTTNDNIEVITQNLKSITEKLNSNNSLWTLLADTIIARDLTLAVREIREASKNTVAFTEEANYLIKEVKRGEGLAGSILTDTIVFTQLKSAVNDIVKTSGSAQQLASDLEELVQYAKQGEGTAATLLYDTTLVNRLKRSMLSVEEGTARFNENMEALKHNFLTRAYFRKQEKKNKANQK</sequence>
<evidence type="ECO:0000313" key="4">
    <source>
        <dbReference type="Proteomes" id="UP000288227"/>
    </source>
</evidence>
<protein>
    <submittedName>
        <fullName evidence="3">MCE family protein</fullName>
    </submittedName>
</protein>
<dbReference type="PANTHER" id="PTHR33371:SF4">
    <property type="entry name" value="INTERMEMBRANE PHOSPHOLIPID TRANSPORT SYSTEM BINDING PROTEIN MLAD"/>
    <property type="match status" value="1"/>
</dbReference>
<evidence type="ECO:0000256" key="1">
    <source>
        <dbReference type="SAM" id="Phobius"/>
    </source>
</evidence>
<dbReference type="PANTHER" id="PTHR33371">
    <property type="entry name" value="INTERMEMBRANE PHOSPHOLIPID TRANSPORT SYSTEM BINDING PROTEIN MLAD-RELATED"/>
    <property type="match status" value="1"/>
</dbReference>
<keyword evidence="1" id="KW-1133">Transmembrane helix</keyword>
<dbReference type="AlphaFoldDB" id="A0A401U518"/>
<dbReference type="RefSeq" id="WP_127120683.1">
    <property type="nucleotide sequence ID" value="NZ_BHXQ01000001.1"/>
</dbReference>
<dbReference type="OrthoDB" id="9771725at2"/>
<dbReference type="Proteomes" id="UP000288227">
    <property type="component" value="Unassembled WGS sequence"/>
</dbReference>
<dbReference type="EMBL" id="BHXQ01000001">
    <property type="protein sequence ID" value="GCC50023.1"/>
    <property type="molecule type" value="Genomic_DNA"/>
</dbReference>
<accession>A0A401U518</accession>
<proteinExistence type="predicted"/>
<evidence type="ECO:0000313" key="3">
    <source>
        <dbReference type="EMBL" id="GCC50023.1"/>
    </source>
</evidence>
<dbReference type="InterPro" id="IPR003399">
    <property type="entry name" value="Mce/MlaD"/>
</dbReference>
<comment type="caution">
    <text evidence="3">The sequence shown here is derived from an EMBL/GenBank/DDBJ whole genome shotgun (WGS) entry which is preliminary data.</text>
</comment>
<feature type="domain" description="Mce/MlaD" evidence="2">
    <location>
        <begin position="41"/>
        <end position="115"/>
    </location>
</feature>
<keyword evidence="4" id="KW-1185">Reference proteome</keyword>
<dbReference type="InterPro" id="IPR052336">
    <property type="entry name" value="MlaD_Phospholipid_Transporter"/>
</dbReference>